<gene>
    <name evidence="4" type="ORF">g.11009</name>
    <name evidence="2" type="ORF">g.11010</name>
    <name evidence="3" type="ORF">g.11012</name>
</gene>
<dbReference type="GO" id="GO:0006434">
    <property type="term" value="P:seryl-tRNA aminoacylation"/>
    <property type="evidence" value="ECO:0007669"/>
    <property type="project" value="InterPro"/>
</dbReference>
<name>A0A1B6CAB7_9HEMI</name>
<feature type="site" description="Important for serine binding" evidence="1">
    <location>
        <position position="421"/>
    </location>
</feature>
<dbReference type="InterPro" id="IPR010978">
    <property type="entry name" value="tRNA-bd_arm"/>
</dbReference>
<evidence type="ECO:0000313" key="4">
    <source>
        <dbReference type="EMBL" id="JAS22768.1"/>
    </source>
</evidence>
<feature type="binding site" evidence="1">
    <location>
        <position position="321"/>
    </location>
    <ligand>
        <name>L-serine</name>
        <dbReference type="ChEBI" id="CHEBI:33384"/>
    </ligand>
</feature>
<dbReference type="InterPro" id="IPR002317">
    <property type="entry name" value="Ser-tRNA-ligase_type_1"/>
</dbReference>
<proteinExistence type="predicted"/>
<dbReference type="SUPFAM" id="SSF55681">
    <property type="entry name" value="Class II aaRS and biotin synthetases"/>
    <property type="match status" value="1"/>
</dbReference>
<evidence type="ECO:0000313" key="2">
    <source>
        <dbReference type="EMBL" id="JAS10437.1"/>
    </source>
</evidence>
<dbReference type="EMBL" id="GEDC01026861">
    <property type="protein sequence ID" value="JAS10437.1"/>
    <property type="molecule type" value="Transcribed_RNA"/>
</dbReference>
<dbReference type="EMBL" id="GEDC01014530">
    <property type="protein sequence ID" value="JAS22768.1"/>
    <property type="molecule type" value="Transcribed_RNA"/>
</dbReference>
<dbReference type="EMBL" id="GEDC01026048">
    <property type="protein sequence ID" value="JAS11250.1"/>
    <property type="molecule type" value="Transcribed_RNA"/>
</dbReference>
<evidence type="ECO:0000313" key="3">
    <source>
        <dbReference type="EMBL" id="JAS11250.1"/>
    </source>
</evidence>
<dbReference type="Gene3D" id="3.30.930.10">
    <property type="entry name" value="Bira Bifunctional Protein, Domain 2"/>
    <property type="match status" value="1"/>
</dbReference>
<dbReference type="PIRSF" id="PIRSF001529">
    <property type="entry name" value="Ser-tRNA-synth_IIa"/>
    <property type="match status" value="1"/>
</dbReference>
<accession>A0A1B6CAB7</accession>
<dbReference type="InterPro" id="IPR045864">
    <property type="entry name" value="aa-tRNA-synth_II/BPL/LPL"/>
</dbReference>
<dbReference type="GO" id="GO:0004828">
    <property type="term" value="F:serine-tRNA ligase activity"/>
    <property type="evidence" value="ECO:0007669"/>
    <property type="project" value="InterPro"/>
</dbReference>
<dbReference type="AlphaFoldDB" id="A0A1B6CAB7"/>
<sequence length="451" mass="52375">MLQYCLKTVRGLHPIFSIQRFSSALFVTKDRETVYSVLIPYLDCDQRFKNLGELKKNVHLRELNVNVEDLKDLWEFYKEWAVAKQVLERKRLEVVKDIKKAELIDDCVLKEKEMKRLMLQGKLLKEEFKNVAKTCNEIEDVVINPILNLPNDLHPNTPLNDVVIKNFSEENNLENKDHLTVGKDLNYVYYQNSVTYFLQNDAALFELAVGSFFKNKFISNNFSLFCNTDFAKSVLMEGVTLSPVNPSTSLLLKESEDNFMRKLHLTGGASLFPFCAFHAKQTVISENLPLKYITVGRNYNPNRKNKFLEGLYSVWQSTSAEIFIALDSNDTNMNLEFEKTLNILYQLYIDLGLKFRIVNQCAKLLHPWESFRSSIQIYSFTNEVFVEVGHLTIINDFISKRLRMCYCDEKQDKFLKVISGTVVNIPVLLALCLERSKTKLLFPKVINEFKL</sequence>
<protein>
    <recommendedName>
        <fullName evidence="5">Seryl-tRNA synthetase</fullName>
    </recommendedName>
</protein>
<organism evidence="2">
    <name type="scientific">Clastoptera arizonana</name>
    <name type="common">Arizona spittle bug</name>
    <dbReference type="NCBI Taxonomy" id="38151"/>
    <lineage>
        <taxon>Eukaryota</taxon>
        <taxon>Metazoa</taxon>
        <taxon>Ecdysozoa</taxon>
        <taxon>Arthropoda</taxon>
        <taxon>Hexapoda</taxon>
        <taxon>Insecta</taxon>
        <taxon>Pterygota</taxon>
        <taxon>Neoptera</taxon>
        <taxon>Paraneoptera</taxon>
        <taxon>Hemiptera</taxon>
        <taxon>Auchenorrhyncha</taxon>
        <taxon>Cercopoidea</taxon>
        <taxon>Clastopteridae</taxon>
        <taxon>Clastoptera</taxon>
    </lineage>
</organism>
<dbReference type="PANTHER" id="PTHR11778">
    <property type="entry name" value="SERYL-TRNA SYNTHETASE"/>
    <property type="match status" value="1"/>
</dbReference>
<reference evidence="2" key="1">
    <citation type="submission" date="2015-12" db="EMBL/GenBank/DDBJ databases">
        <title>De novo transcriptome assembly of four potential Pierce s Disease insect vectors from Arizona vineyards.</title>
        <authorList>
            <person name="Tassone E.E."/>
        </authorList>
    </citation>
    <scope>NUCLEOTIDE SEQUENCE</scope>
</reference>
<dbReference type="SUPFAM" id="SSF46589">
    <property type="entry name" value="tRNA-binding arm"/>
    <property type="match status" value="1"/>
</dbReference>
<dbReference type="GO" id="GO:0005524">
    <property type="term" value="F:ATP binding"/>
    <property type="evidence" value="ECO:0007669"/>
    <property type="project" value="InterPro"/>
</dbReference>
<evidence type="ECO:0008006" key="5">
    <source>
        <dbReference type="Google" id="ProtNLM"/>
    </source>
</evidence>
<evidence type="ECO:0000256" key="1">
    <source>
        <dbReference type="PIRSR" id="PIRSR001529-1"/>
    </source>
</evidence>